<protein>
    <submittedName>
        <fullName evidence="2">Lipase</fullName>
    </submittedName>
</protein>
<dbReference type="Proteomes" id="UP000504882">
    <property type="component" value="Unassembled WGS sequence"/>
</dbReference>
<feature type="transmembrane region" description="Helical" evidence="1">
    <location>
        <begin position="111"/>
        <end position="132"/>
    </location>
</feature>
<gene>
    <name evidence="2" type="ORF">EXU48_03165</name>
</gene>
<dbReference type="SUPFAM" id="SSF53474">
    <property type="entry name" value="alpha/beta-Hydrolases"/>
    <property type="match status" value="1"/>
</dbReference>
<dbReference type="PANTHER" id="PTHR34853">
    <property type="match status" value="1"/>
</dbReference>
<dbReference type="InterPro" id="IPR029058">
    <property type="entry name" value="AB_hydrolase_fold"/>
</dbReference>
<feature type="transmembrane region" description="Helical" evidence="1">
    <location>
        <begin position="204"/>
        <end position="224"/>
    </location>
</feature>
<dbReference type="InterPro" id="IPR005152">
    <property type="entry name" value="Lipase_secreted"/>
</dbReference>
<feature type="transmembrane region" description="Helical" evidence="1">
    <location>
        <begin position="12"/>
        <end position="31"/>
    </location>
</feature>
<feature type="transmembrane region" description="Helical" evidence="1">
    <location>
        <begin position="164"/>
        <end position="183"/>
    </location>
</feature>
<keyword evidence="1" id="KW-0472">Membrane</keyword>
<proteinExistence type="predicted"/>
<evidence type="ECO:0000313" key="2">
    <source>
        <dbReference type="EMBL" id="TDE97647.1"/>
    </source>
</evidence>
<dbReference type="InterPro" id="IPR005325">
    <property type="entry name" value="DUF308_memb"/>
</dbReference>
<evidence type="ECO:0000256" key="1">
    <source>
        <dbReference type="SAM" id="Phobius"/>
    </source>
</evidence>
<sequence>MRALPWVTARAPWWVAAVLGVILVAAGLVLVSHPLGALGVLGFYVGASCVVSGVADLLGRGPAALRTGGVDSAEPAGATSARSLSDRLLPWFWIAVGVVVIVWLGRDVGLFGPAIAIAMIVSGCVSVLRPIVGRTWRGAPEAMLGIAEVTFGVLALLWPDATLIVIAVLFGARTVLFGLTLLIRAGQQVWRPGHRPELRDRRTAVLRWVGAAAVLALAVGAGWISHTLRAGIPVADSFFDTPGELPDTPGHLIRWEEYSGNLPDGMVGFRIFYTTTNAWGEVVPSSGMLAVPADADGPVPLITWAHGTVGVARACAPSIGPDALTVGGQPAAAQLADLGWAMVASDYPGMGAAGDDPYLIGEGEGRAVLDAARAARQLETTSLSDQTVIWGHSQGGHGALWAGQLADDYAPDLNVLGTAALSPASNPRALADSVLAHPDAAGATLGIAFVVDSYTRYYPDLALDDTVVPAGRTIVREAASRCTGEGGTLVTILAGLSVARDQPIVDPDALAGTFGDRLTENTATGPWAAPVFIGQGEADEVIEFGINTDYVGLLCGQGVDVEFHGYPDGTHMSVLATGSQLNADVVRWTQERLAGSPSEPNCP</sequence>
<reference evidence="2 3" key="1">
    <citation type="submission" date="2019-03" db="EMBL/GenBank/DDBJ databases">
        <title>Genomic features of bacteria from cold environments.</title>
        <authorList>
            <person name="Shen L."/>
        </authorList>
    </citation>
    <scope>NUCLEOTIDE SEQUENCE [LARGE SCALE GENOMIC DNA]</scope>
    <source>
        <strain evidence="3">T3246-1</strain>
    </source>
</reference>
<feature type="transmembrane region" description="Helical" evidence="1">
    <location>
        <begin position="37"/>
        <end position="58"/>
    </location>
</feature>
<dbReference type="Pfam" id="PF03729">
    <property type="entry name" value="DUF308"/>
    <property type="match status" value="2"/>
</dbReference>
<name>A0ABY2E9I1_9MICO</name>
<feature type="transmembrane region" description="Helical" evidence="1">
    <location>
        <begin position="88"/>
        <end position="105"/>
    </location>
</feature>
<dbReference type="EMBL" id="SMNA01000002">
    <property type="protein sequence ID" value="TDE97647.1"/>
    <property type="molecule type" value="Genomic_DNA"/>
</dbReference>
<dbReference type="Pfam" id="PF03583">
    <property type="entry name" value="LIP"/>
    <property type="match status" value="1"/>
</dbReference>
<organism evidence="2 3">
    <name type="scientific">Occultella glacieicola</name>
    <dbReference type="NCBI Taxonomy" id="2518684"/>
    <lineage>
        <taxon>Bacteria</taxon>
        <taxon>Bacillati</taxon>
        <taxon>Actinomycetota</taxon>
        <taxon>Actinomycetes</taxon>
        <taxon>Micrococcales</taxon>
        <taxon>Ruaniaceae</taxon>
        <taxon>Occultella</taxon>
    </lineage>
</organism>
<evidence type="ECO:0000313" key="3">
    <source>
        <dbReference type="Proteomes" id="UP000504882"/>
    </source>
</evidence>
<keyword evidence="1" id="KW-0812">Transmembrane</keyword>
<keyword evidence="1" id="KW-1133">Transmembrane helix</keyword>
<accession>A0ABY2E9I1</accession>
<keyword evidence="3" id="KW-1185">Reference proteome</keyword>
<dbReference type="PANTHER" id="PTHR34853:SF1">
    <property type="entry name" value="LIPASE 5"/>
    <property type="match status" value="1"/>
</dbReference>
<dbReference type="Gene3D" id="3.40.50.1820">
    <property type="entry name" value="alpha/beta hydrolase"/>
    <property type="match status" value="2"/>
</dbReference>
<comment type="caution">
    <text evidence="2">The sequence shown here is derived from an EMBL/GenBank/DDBJ whole genome shotgun (WGS) entry which is preliminary data.</text>
</comment>